<dbReference type="PANTHER" id="PTHR47718:SF15">
    <property type="entry name" value="PROTEIN FAR1-RELATED SEQUENCE 5-LIKE"/>
    <property type="match status" value="1"/>
</dbReference>
<gene>
    <name evidence="1" type="ORF">Ddye_026736</name>
</gene>
<dbReference type="PANTHER" id="PTHR47718">
    <property type="entry name" value="OS01G0519700 PROTEIN"/>
    <property type="match status" value="1"/>
</dbReference>
<dbReference type="AlphaFoldDB" id="A0AAD9WPU0"/>
<evidence type="ECO:0000313" key="2">
    <source>
        <dbReference type="Proteomes" id="UP001280121"/>
    </source>
</evidence>
<sequence>MCNTNSKRRPWLWTRMGYKAHFSIILDHVTNNYIVRAFEEIHCHKLPTFREVSWVLSHRNIDTKDLSQIDAMGNCCIRPCLTYEYMVNQKGGYSKIGFTQKDMYNWIDAKRWDEAFERDSHAALMYLQSKENSKTNFYYRVSIQEVDEDSVWDSDKHSQPSISCDYNLFEGKGIPCHHMFYFIKVEHLRKSPESLIFKRWTKSAAHDVLIKLQPDDEFSKGIDISRFASLSAECNYLYHNRSQTEEVFNLLKKELLVLQNTLRGLNNKI</sequence>
<accession>A0AAD9WPU0</accession>
<organism evidence="1 2">
    <name type="scientific">Dipteronia dyeriana</name>
    <dbReference type="NCBI Taxonomy" id="168575"/>
    <lineage>
        <taxon>Eukaryota</taxon>
        <taxon>Viridiplantae</taxon>
        <taxon>Streptophyta</taxon>
        <taxon>Embryophyta</taxon>
        <taxon>Tracheophyta</taxon>
        <taxon>Spermatophyta</taxon>
        <taxon>Magnoliopsida</taxon>
        <taxon>eudicotyledons</taxon>
        <taxon>Gunneridae</taxon>
        <taxon>Pentapetalae</taxon>
        <taxon>rosids</taxon>
        <taxon>malvids</taxon>
        <taxon>Sapindales</taxon>
        <taxon>Sapindaceae</taxon>
        <taxon>Hippocastanoideae</taxon>
        <taxon>Acereae</taxon>
        <taxon>Dipteronia</taxon>
    </lineage>
</organism>
<proteinExistence type="predicted"/>
<reference evidence="1" key="1">
    <citation type="journal article" date="2023" name="Plant J.">
        <title>Genome sequences and population genomics provide insights into the demographic history, inbreeding, and mutation load of two 'living fossil' tree species of Dipteronia.</title>
        <authorList>
            <person name="Feng Y."/>
            <person name="Comes H.P."/>
            <person name="Chen J."/>
            <person name="Zhu S."/>
            <person name="Lu R."/>
            <person name="Zhang X."/>
            <person name="Li P."/>
            <person name="Qiu J."/>
            <person name="Olsen K.M."/>
            <person name="Qiu Y."/>
        </authorList>
    </citation>
    <scope>NUCLEOTIDE SEQUENCE</scope>
    <source>
        <strain evidence="1">KIB01</strain>
    </source>
</reference>
<comment type="caution">
    <text evidence="1">The sequence shown here is derived from an EMBL/GenBank/DDBJ whole genome shotgun (WGS) entry which is preliminary data.</text>
</comment>
<evidence type="ECO:0000313" key="1">
    <source>
        <dbReference type="EMBL" id="KAK2638941.1"/>
    </source>
</evidence>
<protein>
    <recommendedName>
        <fullName evidence="3">Protein FAR1-RELATED SEQUENCE</fullName>
    </recommendedName>
</protein>
<keyword evidence="2" id="KW-1185">Reference proteome</keyword>
<name>A0AAD9WPU0_9ROSI</name>
<dbReference type="EMBL" id="JANJYI010000008">
    <property type="protein sequence ID" value="KAK2638941.1"/>
    <property type="molecule type" value="Genomic_DNA"/>
</dbReference>
<evidence type="ECO:0008006" key="3">
    <source>
        <dbReference type="Google" id="ProtNLM"/>
    </source>
</evidence>
<dbReference type="Proteomes" id="UP001280121">
    <property type="component" value="Unassembled WGS sequence"/>
</dbReference>